<evidence type="ECO:0000313" key="1">
    <source>
        <dbReference type="EnsemblPlants" id="LPERR06G01210.1"/>
    </source>
</evidence>
<sequence>MSLMWKGARAGNILLDQAKMDEAAVWKLLADIWTEIIVYVAPSSEEVHVKAHGDALAHGDWEFITVLWALTMHTGVTWPSDKPWAQNLA</sequence>
<reference evidence="1" key="3">
    <citation type="submission" date="2015-04" db="UniProtKB">
        <authorList>
            <consortium name="EnsemblPlants"/>
        </authorList>
    </citation>
    <scope>IDENTIFICATION</scope>
</reference>
<dbReference type="HOGENOM" id="CLU_189413_0_0_1"/>
<dbReference type="Pfam" id="PF04578">
    <property type="entry name" value="DUF594"/>
    <property type="match status" value="1"/>
</dbReference>
<dbReference type="EnsemblPlants" id="LPERR06G01210.1">
    <property type="protein sequence ID" value="LPERR06G01210.1"/>
    <property type="gene ID" value="LPERR06G01210"/>
</dbReference>
<keyword evidence="2" id="KW-1185">Reference proteome</keyword>
<dbReference type="Gramene" id="LPERR06G01210.1">
    <property type="protein sequence ID" value="LPERR06G01210.1"/>
    <property type="gene ID" value="LPERR06G01210"/>
</dbReference>
<protein>
    <submittedName>
        <fullName evidence="1">Uncharacterized protein</fullName>
    </submittedName>
</protein>
<accession>A0A0D9WL75</accession>
<name>A0A0D9WL75_9ORYZ</name>
<evidence type="ECO:0000313" key="2">
    <source>
        <dbReference type="Proteomes" id="UP000032180"/>
    </source>
</evidence>
<organism evidence="1 2">
    <name type="scientific">Leersia perrieri</name>
    <dbReference type="NCBI Taxonomy" id="77586"/>
    <lineage>
        <taxon>Eukaryota</taxon>
        <taxon>Viridiplantae</taxon>
        <taxon>Streptophyta</taxon>
        <taxon>Embryophyta</taxon>
        <taxon>Tracheophyta</taxon>
        <taxon>Spermatophyta</taxon>
        <taxon>Magnoliopsida</taxon>
        <taxon>Liliopsida</taxon>
        <taxon>Poales</taxon>
        <taxon>Poaceae</taxon>
        <taxon>BOP clade</taxon>
        <taxon>Oryzoideae</taxon>
        <taxon>Oryzeae</taxon>
        <taxon>Oryzinae</taxon>
        <taxon>Leersia</taxon>
    </lineage>
</organism>
<dbReference type="InterPro" id="IPR007658">
    <property type="entry name" value="DUF594"/>
</dbReference>
<proteinExistence type="predicted"/>
<reference evidence="2" key="2">
    <citation type="submission" date="2013-12" db="EMBL/GenBank/DDBJ databases">
        <authorList>
            <person name="Yu Y."/>
            <person name="Lee S."/>
            <person name="de Baynast K."/>
            <person name="Wissotski M."/>
            <person name="Liu L."/>
            <person name="Talag J."/>
            <person name="Goicoechea J."/>
            <person name="Angelova A."/>
            <person name="Jetty R."/>
            <person name="Kudrna D."/>
            <person name="Golser W."/>
            <person name="Rivera L."/>
            <person name="Zhang J."/>
            <person name="Wing R."/>
        </authorList>
    </citation>
    <scope>NUCLEOTIDE SEQUENCE</scope>
</reference>
<dbReference type="Proteomes" id="UP000032180">
    <property type="component" value="Chromosome 6"/>
</dbReference>
<reference evidence="1 2" key="1">
    <citation type="submission" date="2012-08" db="EMBL/GenBank/DDBJ databases">
        <title>Oryza genome evolution.</title>
        <authorList>
            <person name="Wing R.A."/>
        </authorList>
    </citation>
    <scope>NUCLEOTIDE SEQUENCE</scope>
</reference>
<dbReference type="AlphaFoldDB" id="A0A0D9WL75"/>
<dbReference type="STRING" id="77586.A0A0D9WL75"/>